<gene>
    <name evidence="1" type="ORF">EM808_08255</name>
</gene>
<keyword evidence="2" id="KW-1185">Reference proteome</keyword>
<evidence type="ECO:0008006" key="3">
    <source>
        <dbReference type="Google" id="ProtNLM"/>
    </source>
</evidence>
<protein>
    <recommendedName>
        <fullName evidence="3">Sucrose phosphatase-like domain-containing protein</fullName>
    </recommendedName>
</protein>
<evidence type="ECO:0000313" key="2">
    <source>
        <dbReference type="Proteomes" id="UP000288024"/>
    </source>
</evidence>
<dbReference type="InterPro" id="IPR024197">
    <property type="entry name" value="TPP-like"/>
</dbReference>
<dbReference type="SUPFAM" id="SSF56784">
    <property type="entry name" value="HAD-like"/>
    <property type="match status" value="1"/>
</dbReference>
<reference evidence="1 2" key="1">
    <citation type="submission" date="2019-01" db="EMBL/GenBank/DDBJ databases">
        <title>Bacillus sp. M5HDSG1-1, whole genome shotgun sequence.</title>
        <authorList>
            <person name="Tuo L."/>
        </authorList>
    </citation>
    <scope>NUCLEOTIDE SEQUENCE [LARGE SCALE GENOMIC DNA]</scope>
    <source>
        <strain evidence="1 2">M5HDSG1-1</strain>
    </source>
</reference>
<dbReference type="AlphaFoldDB" id="A0A437KEG1"/>
<sequence length="273" mass="30738">MIMFASDLDRTLIYSQRALSEMGTPLNKEMVPVEKRNGENVSYMKGTALNLLKELASEALFVPVTTRTYEQYNRIYIFAEEIPVTYSVTSNGANIHYKGEVLSEWTETVQSKLAEECSQKEDLMKLLQGYKLPGKLKIADDLFFYFILEEQITSDTKKQIGDIAAENGWKLSLQGRKLYFMPSPVCKGKAVKFIQKREGITQIAGAGDSLLDVPLLDVCTYPFMPRHGEMASELMSANTFTFTKFQGANAGEEIIKSVHQLIKRSSTPLQESL</sequence>
<dbReference type="InterPro" id="IPR036412">
    <property type="entry name" value="HAD-like_sf"/>
</dbReference>
<dbReference type="Gene3D" id="3.40.50.1000">
    <property type="entry name" value="HAD superfamily/HAD-like"/>
    <property type="match status" value="2"/>
</dbReference>
<name>A0A437KEG1_9BACI</name>
<dbReference type="EMBL" id="RZTZ01000002">
    <property type="protein sequence ID" value="RVT65479.1"/>
    <property type="molecule type" value="Genomic_DNA"/>
</dbReference>
<accession>A0A437KEG1</accession>
<comment type="caution">
    <text evidence="1">The sequence shown here is derived from an EMBL/GenBank/DDBJ whole genome shotgun (WGS) entry which is preliminary data.</text>
</comment>
<proteinExistence type="predicted"/>
<dbReference type="InterPro" id="IPR023214">
    <property type="entry name" value="HAD_sf"/>
</dbReference>
<dbReference type="PIRSF" id="PIRSF030802">
    <property type="entry name" value="UCP030802"/>
    <property type="match status" value="1"/>
</dbReference>
<organism evidence="1 2">
    <name type="scientific">Niallia taxi</name>
    <dbReference type="NCBI Taxonomy" id="2499688"/>
    <lineage>
        <taxon>Bacteria</taxon>
        <taxon>Bacillati</taxon>
        <taxon>Bacillota</taxon>
        <taxon>Bacilli</taxon>
        <taxon>Bacillales</taxon>
        <taxon>Bacillaceae</taxon>
        <taxon>Niallia</taxon>
    </lineage>
</organism>
<evidence type="ECO:0000313" key="1">
    <source>
        <dbReference type="EMBL" id="RVT65479.1"/>
    </source>
</evidence>
<dbReference type="Proteomes" id="UP000288024">
    <property type="component" value="Unassembled WGS sequence"/>
</dbReference>